<gene>
    <name evidence="2" type="primary">PARPA_10439.1 scaffold 40485</name>
</gene>
<sequence length="127" mass="14708">MPPGKRPQADMSRSQFRFHDVMPMSRQTLVLFKDPFEDLWAEPEQEYYRDNKQVDISRQLIILGQVVDYIFNQMTTLKDLTIPLFPSQPPAKKQPLSLNRSSLTTAKSTKRPICRFRSESSISSSLS</sequence>
<accession>A0A0B7NLF6</accession>
<dbReference type="AlphaFoldDB" id="A0A0B7NLF6"/>
<proteinExistence type="predicted"/>
<evidence type="ECO:0000313" key="3">
    <source>
        <dbReference type="Proteomes" id="UP000054107"/>
    </source>
</evidence>
<keyword evidence="3" id="KW-1185">Reference proteome</keyword>
<name>A0A0B7NLF6_9FUNG</name>
<feature type="compositionally biased region" description="Polar residues" evidence="1">
    <location>
        <begin position="96"/>
        <end position="107"/>
    </location>
</feature>
<evidence type="ECO:0000256" key="1">
    <source>
        <dbReference type="SAM" id="MobiDB-lite"/>
    </source>
</evidence>
<dbReference type="Proteomes" id="UP000054107">
    <property type="component" value="Unassembled WGS sequence"/>
</dbReference>
<evidence type="ECO:0000313" key="2">
    <source>
        <dbReference type="EMBL" id="CEP16193.1"/>
    </source>
</evidence>
<reference evidence="2 3" key="1">
    <citation type="submission" date="2014-09" db="EMBL/GenBank/DDBJ databases">
        <authorList>
            <person name="Ellenberger Sabrina"/>
        </authorList>
    </citation>
    <scope>NUCLEOTIDE SEQUENCE [LARGE SCALE GENOMIC DNA]</scope>
    <source>
        <strain evidence="2 3">CBS 412.66</strain>
    </source>
</reference>
<feature type="region of interest" description="Disordered" evidence="1">
    <location>
        <begin position="88"/>
        <end position="127"/>
    </location>
</feature>
<organism evidence="2 3">
    <name type="scientific">Parasitella parasitica</name>
    <dbReference type="NCBI Taxonomy" id="35722"/>
    <lineage>
        <taxon>Eukaryota</taxon>
        <taxon>Fungi</taxon>
        <taxon>Fungi incertae sedis</taxon>
        <taxon>Mucoromycota</taxon>
        <taxon>Mucoromycotina</taxon>
        <taxon>Mucoromycetes</taxon>
        <taxon>Mucorales</taxon>
        <taxon>Mucorineae</taxon>
        <taxon>Mucoraceae</taxon>
        <taxon>Parasitella</taxon>
    </lineage>
</organism>
<protein>
    <submittedName>
        <fullName evidence="2">Uncharacterized protein</fullName>
    </submittedName>
</protein>
<dbReference type="EMBL" id="LN732886">
    <property type="protein sequence ID" value="CEP16193.1"/>
    <property type="molecule type" value="Genomic_DNA"/>
</dbReference>